<feature type="transmembrane region" description="Helical" evidence="1">
    <location>
        <begin position="41"/>
        <end position="62"/>
    </location>
</feature>
<comment type="caution">
    <text evidence="2">The sequence shown here is derived from an EMBL/GenBank/DDBJ whole genome shotgun (WGS) entry which is preliminary data.</text>
</comment>
<evidence type="ECO:0000313" key="2">
    <source>
        <dbReference type="EMBL" id="MBD7982907.1"/>
    </source>
</evidence>
<evidence type="ECO:0000313" key="3">
    <source>
        <dbReference type="Proteomes" id="UP000655570"/>
    </source>
</evidence>
<protein>
    <submittedName>
        <fullName evidence="2">Uncharacterized protein</fullName>
    </submittedName>
</protein>
<proteinExistence type="predicted"/>
<name>A0ABR8U4F2_9CELL</name>
<keyword evidence="3" id="KW-1185">Reference proteome</keyword>
<evidence type="ECO:0000256" key="1">
    <source>
        <dbReference type="SAM" id="Phobius"/>
    </source>
</evidence>
<accession>A0ABR8U4F2</accession>
<keyword evidence="1" id="KW-1133">Transmembrane helix</keyword>
<organism evidence="2 3">
    <name type="scientific">Oerskovia merdavium</name>
    <dbReference type="NCBI Taxonomy" id="2762227"/>
    <lineage>
        <taxon>Bacteria</taxon>
        <taxon>Bacillati</taxon>
        <taxon>Actinomycetota</taxon>
        <taxon>Actinomycetes</taxon>
        <taxon>Micrococcales</taxon>
        <taxon>Cellulomonadaceae</taxon>
        <taxon>Oerskovia</taxon>
    </lineage>
</organism>
<dbReference type="Proteomes" id="UP000655570">
    <property type="component" value="Unassembled WGS sequence"/>
</dbReference>
<dbReference type="RefSeq" id="WP_191806088.1">
    <property type="nucleotide sequence ID" value="NZ_JACSQF010000033.1"/>
</dbReference>
<dbReference type="EMBL" id="JACSQF010000033">
    <property type="protein sequence ID" value="MBD7982907.1"/>
    <property type="molecule type" value="Genomic_DNA"/>
</dbReference>
<sequence>MNSTDFERAAASATHDVPFDAAATLTAVRASHRRHTRVRRIAVGLPVAAVLAVGAVTIPSIVAPSMTTSTATAAYRFDEAPAGVPVVATLDGLSLRYLPAGFNPTPALTDSDTSYESGSYSSHSFAGPDGQEVNVTVTKIPGLTIDSYLDINWFDDPRPTKVGGREAFVNEVSADGASGLVFSPQDGVVIELHADTKRGDELRTIVEYMSW</sequence>
<gene>
    <name evidence="2" type="ORF">H9641_19610</name>
</gene>
<keyword evidence="1" id="KW-0472">Membrane</keyword>
<reference evidence="2 3" key="1">
    <citation type="submission" date="2020-08" db="EMBL/GenBank/DDBJ databases">
        <title>A Genomic Blueprint of the Chicken Gut Microbiome.</title>
        <authorList>
            <person name="Gilroy R."/>
            <person name="Ravi A."/>
            <person name="Getino M."/>
            <person name="Pursley I."/>
            <person name="Horton D.L."/>
            <person name="Alikhan N.-F."/>
            <person name="Baker D."/>
            <person name="Gharbi K."/>
            <person name="Hall N."/>
            <person name="Watson M."/>
            <person name="Adriaenssens E.M."/>
            <person name="Foster-Nyarko E."/>
            <person name="Jarju S."/>
            <person name="Secka A."/>
            <person name="Antonio M."/>
            <person name="Oren A."/>
            <person name="Chaudhuri R."/>
            <person name="La Ragione R.M."/>
            <person name="Hildebrand F."/>
            <person name="Pallen M.J."/>
        </authorList>
    </citation>
    <scope>NUCLEOTIDE SEQUENCE [LARGE SCALE GENOMIC DNA]</scope>
    <source>
        <strain evidence="2 3">Sa2CUA9</strain>
    </source>
</reference>
<keyword evidence="1" id="KW-0812">Transmembrane</keyword>